<evidence type="ECO:0000256" key="6">
    <source>
        <dbReference type="ARBA" id="ARBA00048528"/>
    </source>
</evidence>
<organism evidence="10 11">
    <name type="scientific">Absidia repens</name>
    <dbReference type="NCBI Taxonomy" id="90262"/>
    <lineage>
        <taxon>Eukaryota</taxon>
        <taxon>Fungi</taxon>
        <taxon>Fungi incertae sedis</taxon>
        <taxon>Mucoromycota</taxon>
        <taxon>Mucoromycotina</taxon>
        <taxon>Mucoromycetes</taxon>
        <taxon>Mucorales</taxon>
        <taxon>Cunninghamellaceae</taxon>
        <taxon>Absidia</taxon>
    </lineage>
</organism>
<dbReference type="InterPro" id="IPR004839">
    <property type="entry name" value="Aminotransferase_I/II_large"/>
</dbReference>
<dbReference type="SUPFAM" id="SSF53383">
    <property type="entry name" value="PLP-dependent transferases"/>
    <property type="match status" value="1"/>
</dbReference>
<evidence type="ECO:0000259" key="9">
    <source>
        <dbReference type="Pfam" id="PF00155"/>
    </source>
</evidence>
<evidence type="ECO:0000256" key="7">
    <source>
        <dbReference type="RuleBase" id="RU003693"/>
    </source>
</evidence>
<evidence type="ECO:0000313" key="11">
    <source>
        <dbReference type="Proteomes" id="UP000193560"/>
    </source>
</evidence>
<dbReference type="Gene3D" id="3.90.1150.10">
    <property type="entry name" value="Aspartate Aminotransferase, domain 1"/>
    <property type="match status" value="1"/>
</dbReference>
<keyword evidence="8" id="KW-0472">Membrane</keyword>
<protein>
    <recommendedName>
        <fullName evidence="3">serine C-palmitoyltransferase</fullName>
        <ecNumber evidence="3">2.3.1.50</ecNumber>
    </recommendedName>
</protein>
<evidence type="ECO:0000256" key="3">
    <source>
        <dbReference type="ARBA" id="ARBA00013220"/>
    </source>
</evidence>
<dbReference type="STRING" id="90262.A0A1X2IYZ5"/>
<evidence type="ECO:0000313" key="10">
    <source>
        <dbReference type="EMBL" id="ORZ24554.1"/>
    </source>
</evidence>
<dbReference type="InterPro" id="IPR001917">
    <property type="entry name" value="Aminotrans_II_pyridoxalP_BS"/>
</dbReference>
<dbReference type="EMBL" id="MCGE01000002">
    <property type="protein sequence ID" value="ORZ24554.1"/>
    <property type="molecule type" value="Genomic_DNA"/>
</dbReference>
<dbReference type="InterPro" id="IPR015422">
    <property type="entry name" value="PyrdxlP-dep_Trfase_small"/>
</dbReference>
<evidence type="ECO:0000256" key="8">
    <source>
        <dbReference type="SAM" id="Phobius"/>
    </source>
</evidence>
<dbReference type="CDD" id="cd06454">
    <property type="entry name" value="KBL_like"/>
    <property type="match status" value="1"/>
</dbReference>
<dbReference type="InterPro" id="IPR015421">
    <property type="entry name" value="PyrdxlP-dep_Trfase_major"/>
</dbReference>
<keyword evidence="8" id="KW-0812">Transmembrane</keyword>
<dbReference type="GO" id="GO:0016020">
    <property type="term" value="C:membrane"/>
    <property type="evidence" value="ECO:0007669"/>
    <property type="project" value="GOC"/>
</dbReference>
<dbReference type="OrthoDB" id="65434at2759"/>
<keyword evidence="4 10" id="KW-0808">Transferase</keyword>
<comment type="caution">
    <text evidence="10">The sequence shown here is derived from an EMBL/GenBank/DDBJ whole genome shotgun (WGS) entry which is preliminary data.</text>
</comment>
<name>A0A1X2IYZ5_9FUNG</name>
<feature type="domain" description="Aminotransferase class I/classII large" evidence="9">
    <location>
        <begin position="184"/>
        <end position="542"/>
    </location>
</feature>
<evidence type="ECO:0000256" key="4">
    <source>
        <dbReference type="ARBA" id="ARBA00022679"/>
    </source>
</evidence>
<dbReference type="InterPro" id="IPR015424">
    <property type="entry name" value="PyrdxlP-dep_Trfase"/>
</dbReference>
<dbReference type="Pfam" id="PF00155">
    <property type="entry name" value="Aminotran_1_2"/>
    <property type="match status" value="1"/>
</dbReference>
<dbReference type="GO" id="GO:0004758">
    <property type="term" value="F:serine C-palmitoyltransferase activity"/>
    <property type="evidence" value="ECO:0007669"/>
    <property type="project" value="UniProtKB-EC"/>
</dbReference>
<sequence length="558" mass="61943">MGKGKRAHTISIPSINLITPKSPGDHSFSVAPPSFLQKHTTVPTATTNSFVFENIGKKQTTTQRTTPRKTRRYDDLEYKLEAAPLYVLISTYLNYFVLILFGHLRDIMGKCFKPSAYSHLKMNQGYAPLVSDFDSFYTRRLYVRIRDCWNRPITGVASRTVKLLERVSLDFNRTFRLTGKVTENLNFASYNYLGFAQKSGPCAEAVEQSSRINGIPSPSPRAEAGSTQLHTDLERLVARFVGKEDSMVVSMGFATNATTIPALVNKGCLIISDEMNHSSLIFGARLSGASVRVFKHNNIDDLKELLQEVISQGQPRTHRPWKKILVIVEGLYSMEGTIVNLPEIVKLKEKFKFYLYVDEAHSIGALGENGGGVCDFYGVDPNNVDVLMGTFTKSFGAAGGYVAGNKSMIDHLRIHNHAYIYAEPISIPVIQQVLTSLKIICGEDGTDDGRRRIKTLAKNSYHFATKLRALGFIVYGDYGSPVVPLLLFNPAKIPAFSRELLKRGIAVCVVGYPATPIITSRARFCLSASHTKDDIDRAVETISEVGNLLQLKVSQQIK</sequence>
<evidence type="ECO:0000256" key="5">
    <source>
        <dbReference type="ARBA" id="ARBA00022898"/>
    </source>
</evidence>
<proteinExistence type="inferred from homology"/>
<dbReference type="GO" id="GO:0046512">
    <property type="term" value="P:sphingosine biosynthetic process"/>
    <property type="evidence" value="ECO:0007669"/>
    <property type="project" value="TreeGrafter"/>
</dbReference>
<comment type="cofactor">
    <cofactor evidence="1 7">
        <name>pyridoxal 5'-phosphate</name>
        <dbReference type="ChEBI" id="CHEBI:597326"/>
    </cofactor>
</comment>
<keyword evidence="8" id="KW-1133">Transmembrane helix</keyword>
<dbReference type="PANTHER" id="PTHR13693">
    <property type="entry name" value="CLASS II AMINOTRANSFERASE/8-AMINO-7-OXONONANOATE SYNTHASE"/>
    <property type="match status" value="1"/>
</dbReference>
<keyword evidence="11" id="KW-1185">Reference proteome</keyword>
<comment type="catalytic activity">
    <reaction evidence="6">
        <text>L-serine + hexadecanoyl-CoA + H(+) = 3-oxosphinganine + CO2 + CoA</text>
        <dbReference type="Rhea" id="RHEA:14761"/>
        <dbReference type="ChEBI" id="CHEBI:15378"/>
        <dbReference type="ChEBI" id="CHEBI:16526"/>
        <dbReference type="ChEBI" id="CHEBI:33384"/>
        <dbReference type="ChEBI" id="CHEBI:57287"/>
        <dbReference type="ChEBI" id="CHEBI:57379"/>
        <dbReference type="ChEBI" id="CHEBI:58299"/>
        <dbReference type="EC" id="2.3.1.50"/>
    </reaction>
</comment>
<dbReference type="EC" id="2.3.1.50" evidence="3"/>
<gene>
    <name evidence="10" type="ORF">BCR42DRAFT_403174</name>
</gene>
<dbReference type="AlphaFoldDB" id="A0A1X2IYZ5"/>
<dbReference type="GO" id="GO:0017059">
    <property type="term" value="C:serine palmitoyltransferase complex"/>
    <property type="evidence" value="ECO:0007669"/>
    <property type="project" value="TreeGrafter"/>
</dbReference>
<evidence type="ECO:0000256" key="1">
    <source>
        <dbReference type="ARBA" id="ARBA00001933"/>
    </source>
</evidence>
<dbReference type="InterPro" id="IPR050087">
    <property type="entry name" value="AON_synthase_class-II"/>
</dbReference>
<evidence type="ECO:0000256" key="2">
    <source>
        <dbReference type="ARBA" id="ARBA00008392"/>
    </source>
</evidence>
<dbReference type="GO" id="GO:0030170">
    <property type="term" value="F:pyridoxal phosphate binding"/>
    <property type="evidence" value="ECO:0007669"/>
    <property type="project" value="InterPro"/>
</dbReference>
<dbReference type="Proteomes" id="UP000193560">
    <property type="component" value="Unassembled WGS sequence"/>
</dbReference>
<keyword evidence="5 7" id="KW-0663">Pyridoxal phosphate</keyword>
<dbReference type="Gene3D" id="3.40.640.10">
    <property type="entry name" value="Type I PLP-dependent aspartate aminotransferase-like (Major domain)"/>
    <property type="match status" value="1"/>
</dbReference>
<dbReference type="PROSITE" id="PS00599">
    <property type="entry name" value="AA_TRANSFER_CLASS_2"/>
    <property type="match status" value="1"/>
</dbReference>
<reference evidence="10 11" key="1">
    <citation type="submission" date="2016-07" db="EMBL/GenBank/DDBJ databases">
        <title>Pervasive Adenine N6-methylation of Active Genes in Fungi.</title>
        <authorList>
            <consortium name="DOE Joint Genome Institute"/>
            <person name="Mondo S.J."/>
            <person name="Dannebaum R.O."/>
            <person name="Kuo R.C."/>
            <person name="Labutti K."/>
            <person name="Haridas S."/>
            <person name="Kuo A."/>
            <person name="Salamov A."/>
            <person name="Ahrendt S.R."/>
            <person name="Lipzen A."/>
            <person name="Sullivan W."/>
            <person name="Andreopoulos W.B."/>
            <person name="Clum A."/>
            <person name="Lindquist E."/>
            <person name="Daum C."/>
            <person name="Ramamoorthy G.K."/>
            <person name="Gryganskyi A."/>
            <person name="Culley D."/>
            <person name="Magnuson J.K."/>
            <person name="James T.Y."/>
            <person name="O'Malley M.A."/>
            <person name="Stajich J.E."/>
            <person name="Spatafora J.W."/>
            <person name="Visel A."/>
            <person name="Grigoriev I.V."/>
        </authorList>
    </citation>
    <scope>NUCLEOTIDE SEQUENCE [LARGE SCALE GENOMIC DNA]</scope>
    <source>
        <strain evidence="10 11">NRRL 1336</strain>
    </source>
</reference>
<feature type="transmembrane region" description="Helical" evidence="8">
    <location>
        <begin position="83"/>
        <end position="104"/>
    </location>
</feature>
<comment type="similarity">
    <text evidence="2 7">Belongs to the class-II pyridoxal-phosphate-dependent aminotransferase family.</text>
</comment>
<dbReference type="PANTHER" id="PTHR13693:SF3">
    <property type="entry name" value="LD36009P"/>
    <property type="match status" value="1"/>
</dbReference>
<dbReference type="GO" id="GO:0046513">
    <property type="term" value="P:ceramide biosynthetic process"/>
    <property type="evidence" value="ECO:0007669"/>
    <property type="project" value="TreeGrafter"/>
</dbReference>
<accession>A0A1X2IYZ5</accession>